<comment type="caution">
    <text evidence="10">The sequence shown here is derived from an EMBL/GenBank/DDBJ whole genome shotgun (WGS) entry which is preliminary data.</text>
</comment>
<dbReference type="InterPro" id="IPR015421">
    <property type="entry name" value="PyrdxlP-dep_Trfase_major"/>
</dbReference>
<keyword evidence="11" id="KW-1185">Reference proteome</keyword>
<comment type="catalytic activity">
    <reaction evidence="8">
        <text>(sulfur carrier)-H + L-cysteine = (sulfur carrier)-SH + L-alanine</text>
        <dbReference type="Rhea" id="RHEA:43892"/>
        <dbReference type="Rhea" id="RHEA-COMP:14737"/>
        <dbReference type="Rhea" id="RHEA-COMP:14739"/>
        <dbReference type="ChEBI" id="CHEBI:29917"/>
        <dbReference type="ChEBI" id="CHEBI:35235"/>
        <dbReference type="ChEBI" id="CHEBI:57972"/>
        <dbReference type="ChEBI" id="CHEBI:64428"/>
        <dbReference type="EC" id="2.8.1.7"/>
    </reaction>
</comment>
<sequence>MLPSNKPAIYLDYAAGMPFSDDLLERIRRYHREFVVNPHGGSCYAEYCRRAIINAEARLLACVGSSPDEASVIWTSGGTEALNLAIQGFACGPEQEIHCEAGAHAAMLAPFHARLTRGQPGRILPLAPQGQVILDLQHPPALLALSHVNNETGAIQDLAACRHQVFGKNTTLLVDAAQSLGKCPIPWQAASIDLLALSARKIGGPPAVGALIVRRDHAPAPQILGGGQQRGMRSGTVDTIGAVLFADAAEMVCTAMLELRRQHQVLSRRLMDGLQRLGRYRCRVLSPPTAAPHITMIAFEGYEGAVIMRLLAEKEQILVGTGSACSAESKDISHVLKALAVPETLARGAIRVSLGPPTTARDIDALLAALERVLARY</sequence>
<evidence type="ECO:0000256" key="2">
    <source>
        <dbReference type="ARBA" id="ARBA00006490"/>
    </source>
</evidence>
<evidence type="ECO:0000256" key="6">
    <source>
        <dbReference type="ARBA" id="ARBA00023004"/>
    </source>
</evidence>
<keyword evidence="5" id="KW-0663">Pyridoxal phosphate</keyword>
<keyword evidence="4" id="KW-0479">Metal-binding</keyword>
<evidence type="ECO:0000256" key="1">
    <source>
        <dbReference type="ARBA" id="ARBA00001933"/>
    </source>
</evidence>
<dbReference type="Proteomes" id="UP001238163">
    <property type="component" value="Unassembled WGS sequence"/>
</dbReference>
<evidence type="ECO:0000313" key="11">
    <source>
        <dbReference type="Proteomes" id="UP001238163"/>
    </source>
</evidence>
<comment type="cofactor">
    <cofactor evidence="1">
        <name>pyridoxal 5'-phosphate</name>
        <dbReference type="ChEBI" id="CHEBI:597326"/>
    </cofactor>
</comment>
<dbReference type="InterPro" id="IPR015424">
    <property type="entry name" value="PyrdxlP-dep_Trfase"/>
</dbReference>
<dbReference type="AlphaFoldDB" id="A0AAE4AR56"/>
<evidence type="ECO:0000256" key="5">
    <source>
        <dbReference type="ARBA" id="ARBA00022898"/>
    </source>
</evidence>
<evidence type="ECO:0000256" key="7">
    <source>
        <dbReference type="ARBA" id="ARBA00023014"/>
    </source>
</evidence>
<dbReference type="PANTHER" id="PTHR11601">
    <property type="entry name" value="CYSTEINE DESULFURYLASE FAMILY MEMBER"/>
    <property type="match status" value="1"/>
</dbReference>
<proteinExistence type="inferred from homology"/>
<feature type="domain" description="Aminotransferase class V" evidence="9">
    <location>
        <begin position="9"/>
        <end position="366"/>
    </location>
</feature>
<evidence type="ECO:0000256" key="3">
    <source>
        <dbReference type="ARBA" id="ARBA00022679"/>
    </source>
</evidence>
<evidence type="ECO:0000256" key="4">
    <source>
        <dbReference type="ARBA" id="ARBA00022723"/>
    </source>
</evidence>
<dbReference type="PANTHER" id="PTHR11601:SF34">
    <property type="entry name" value="CYSTEINE DESULFURASE"/>
    <property type="match status" value="1"/>
</dbReference>
<evidence type="ECO:0000313" key="10">
    <source>
        <dbReference type="EMBL" id="MDQ0291132.1"/>
    </source>
</evidence>
<dbReference type="InterPro" id="IPR016454">
    <property type="entry name" value="Cysteine_dSase"/>
</dbReference>
<dbReference type="InterPro" id="IPR000192">
    <property type="entry name" value="Aminotrans_V_dom"/>
</dbReference>
<keyword evidence="3 10" id="KW-0808">Transferase</keyword>
<dbReference type="Pfam" id="PF00266">
    <property type="entry name" value="Aminotran_5"/>
    <property type="match status" value="1"/>
</dbReference>
<evidence type="ECO:0000259" key="9">
    <source>
        <dbReference type="Pfam" id="PF00266"/>
    </source>
</evidence>
<name>A0AAE4AR56_9BACT</name>
<gene>
    <name evidence="10" type="ORF">J3R75_003239</name>
</gene>
<keyword evidence="6" id="KW-0408">Iron</keyword>
<accession>A0AAE4AR56</accession>
<dbReference type="SUPFAM" id="SSF53383">
    <property type="entry name" value="PLP-dependent transferases"/>
    <property type="match status" value="1"/>
</dbReference>
<organism evidence="10 11">
    <name type="scientific">Oligosphaera ethanolica</name>
    <dbReference type="NCBI Taxonomy" id="760260"/>
    <lineage>
        <taxon>Bacteria</taxon>
        <taxon>Pseudomonadati</taxon>
        <taxon>Lentisphaerota</taxon>
        <taxon>Oligosphaeria</taxon>
        <taxon>Oligosphaerales</taxon>
        <taxon>Oligosphaeraceae</taxon>
        <taxon>Oligosphaera</taxon>
    </lineage>
</organism>
<dbReference type="PIRSF" id="PIRSF005572">
    <property type="entry name" value="NifS"/>
    <property type="match status" value="1"/>
</dbReference>
<dbReference type="InterPro" id="IPR015422">
    <property type="entry name" value="PyrdxlP-dep_Trfase_small"/>
</dbReference>
<dbReference type="EC" id="2.8.1.7" evidence="10"/>
<protein>
    <submittedName>
        <fullName evidence="10">Cysteine desulfurase</fullName>
        <ecNumber evidence="10">2.8.1.7</ecNumber>
    </submittedName>
</protein>
<reference evidence="10" key="1">
    <citation type="submission" date="2023-07" db="EMBL/GenBank/DDBJ databases">
        <title>Genomic Encyclopedia of Type Strains, Phase IV (KMG-IV): sequencing the most valuable type-strain genomes for metagenomic binning, comparative biology and taxonomic classification.</title>
        <authorList>
            <person name="Goeker M."/>
        </authorList>
    </citation>
    <scope>NUCLEOTIDE SEQUENCE</scope>
    <source>
        <strain evidence="10">DSM 24202</strain>
    </source>
</reference>
<keyword evidence="7" id="KW-0411">Iron-sulfur</keyword>
<dbReference type="GO" id="GO:0031071">
    <property type="term" value="F:cysteine desulfurase activity"/>
    <property type="evidence" value="ECO:0007669"/>
    <property type="project" value="UniProtKB-EC"/>
</dbReference>
<comment type="similarity">
    <text evidence="2">Belongs to the class-V pyridoxal-phosphate-dependent aminotransferase family. NifS/IscS subfamily.</text>
</comment>
<dbReference type="Gene3D" id="3.90.1150.10">
    <property type="entry name" value="Aspartate Aminotransferase, domain 1"/>
    <property type="match status" value="1"/>
</dbReference>
<dbReference type="GO" id="GO:0051536">
    <property type="term" value="F:iron-sulfur cluster binding"/>
    <property type="evidence" value="ECO:0007669"/>
    <property type="project" value="UniProtKB-KW"/>
</dbReference>
<evidence type="ECO:0000256" key="8">
    <source>
        <dbReference type="ARBA" id="ARBA00050776"/>
    </source>
</evidence>
<dbReference type="GO" id="GO:0046872">
    <property type="term" value="F:metal ion binding"/>
    <property type="evidence" value="ECO:0007669"/>
    <property type="project" value="UniProtKB-KW"/>
</dbReference>
<dbReference type="Gene3D" id="3.40.640.10">
    <property type="entry name" value="Type I PLP-dependent aspartate aminotransferase-like (Major domain)"/>
    <property type="match status" value="1"/>
</dbReference>
<dbReference type="EMBL" id="JAUSVL010000001">
    <property type="protein sequence ID" value="MDQ0291132.1"/>
    <property type="molecule type" value="Genomic_DNA"/>
</dbReference>
<dbReference type="Gene3D" id="1.10.260.50">
    <property type="match status" value="1"/>
</dbReference>
<dbReference type="RefSeq" id="WP_307263476.1">
    <property type="nucleotide sequence ID" value="NZ_JAUSVL010000001.1"/>
</dbReference>